<evidence type="ECO:0000256" key="3">
    <source>
        <dbReference type="PROSITE-ProRule" id="PRU10038"/>
    </source>
</evidence>
<dbReference type="PROSITE" id="PS01174">
    <property type="entry name" value="LIPASE_GDXG_SER"/>
    <property type="match status" value="1"/>
</dbReference>
<dbReference type="PANTHER" id="PTHR48081:SF30">
    <property type="entry name" value="ACETYL-HYDROLASE LIPR-RELATED"/>
    <property type="match status" value="1"/>
</dbReference>
<reference evidence="6" key="1">
    <citation type="submission" date="2018-09" db="EMBL/GenBank/DDBJ databases">
        <authorList>
            <person name="Livingstone P.G."/>
            <person name="Whitworth D.E."/>
        </authorList>
    </citation>
    <scope>NUCLEOTIDE SEQUENCE [LARGE SCALE GENOMIC DNA]</scope>
    <source>
        <strain evidence="6">AB050A</strain>
    </source>
</reference>
<gene>
    <name evidence="5" type="ORF">D7W81_22895</name>
</gene>
<dbReference type="Proteomes" id="UP000267003">
    <property type="component" value="Unassembled WGS sequence"/>
</dbReference>
<evidence type="ECO:0000313" key="5">
    <source>
        <dbReference type="EMBL" id="RKH62019.1"/>
    </source>
</evidence>
<dbReference type="Pfam" id="PF07859">
    <property type="entry name" value="Abhydrolase_3"/>
    <property type="match status" value="1"/>
</dbReference>
<dbReference type="Gene3D" id="3.40.50.1820">
    <property type="entry name" value="alpha/beta hydrolase"/>
    <property type="match status" value="1"/>
</dbReference>
<sequence length="303" mass="33574">MTTRQHAERNAAEMKDLLAYLDARPWPDGYEAARVHYDSLGLPIAEDIGVEPVNVNGIRAQWLTPPVCEQDRALLFLHGGGFVFGSLVSHGHMAAEMARQARCRVLQLDYRRAPEHPYPAALDDATTAYRWLLERGFTPGHISIAGDSAGGGLVVSMQVNARARGLPLAGALVCISSWFDLGIHGDSYTAREKADALVQRKVVEEVARHYLNGQDARQPTISPIHADLTGFPPLLIQVGEREMLFSDSQAMAKKAQDQGVDVTFEEWPDMVHVWHLHFHRLSSGREALQRIGQFVIDKTGARK</sequence>
<accession>A0A3A8PZT1</accession>
<dbReference type="InterPro" id="IPR002168">
    <property type="entry name" value="Lipase_GDXG_HIS_AS"/>
</dbReference>
<dbReference type="EMBL" id="RAWK01000140">
    <property type="protein sequence ID" value="RKH62019.1"/>
    <property type="molecule type" value="Genomic_DNA"/>
</dbReference>
<comment type="similarity">
    <text evidence="1">Belongs to the 'GDXG' lipolytic enzyme family.</text>
</comment>
<evidence type="ECO:0000256" key="2">
    <source>
        <dbReference type="ARBA" id="ARBA00022801"/>
    </source>
</evidence>
<proteinExistence type="inferred from homology"/>
<dbReference type="InterPro" id="IPR029058">
    <property type="entry name" value="AB_hydrolase_fold"/>
</dbReference>
<dbReference type="InterPro" id="IPR050300">
    <property type="entry name" value="GDXG_lipolytic_enzyme"/>
</dbReference>
<protein>
    <submittedName>
        <fullName evidence="5">Alpha/beta hydrolase</fullName>
    </submittedName>
</protein>
<name>A0A3A8PZT1_9BACT</name>
<feature type="active site" evidence="3">
    <location>
        <position position="148"/>
    </location>
</feature>
<evidence type="ECO:0000259" key="4">
    <source>
        <dbReference type="Pfam" id="PF07859"/>
    </source>
</evidence>
<dbReference type="GO" id="GO:0004806">
    <property type="term" value="F:triacylglycerol lipase activity"/>
    <property type="evidence" value="ECO:0007669"/>
    <property type="project" value="TreeGrafter"/>
</dbReference>
<dbReference type="SUPFAM" id="SSF53474">
    <property type="entry name" value="alpha/beta-Hydrolases"/>
    <property type="match status" value="1"/>
</dbReference>
<dbReference type="PROSITE" id="PS01173">
    <property type="entry name" value="LIPASE_GDXG_HIS"/>
    <property type="match status" value="1"/>
</dbReference>
<feature type="domain" description="Alpha/beta hydrolase fold-3" evidence="4">
    <location>
        <begin position="74"/>
        <end position="275"/>
    </location>
</feature>
<organism evidence="5 6">
    <name type="scientific">Corallococcus aberystwythensis</name>
    <dbReference type="NCBI Taxonomy" id="2316722"/>
    <lineage>
        <taxon>Bacteria</taxon>
        <taxon>Pseudomonadati</taxon>
        <taxon>Myxococcota</taxon>
        <taxon>Myxococcia</taxon>
        <taxon>Myxococcales</taxon>
        <taxon>Cystobacterineae</taxon>
        <taxon>Myxococcaceae</taxon>
        <taxon>Corallococcus</taxon>
    </lineage>
</organism>
<keyword evidence="6" id="KW-1185">Reference proteome</keyword>
<dbReference type="OrthoDB" id="24847at2"/>
<dbReference type="AlphaFoldDB" id="A0A3A8PZT1"/>
<dbReference type="RefSeq" id="WP_120557526.1">
    <property type="nucleotide sequence ID" value="NZ_RAWK01000140.1"/>
</dbReference>
<dbReference type="InterPro" id="IPR013094">
    <property type="entry name" value="AB_hydrolase_3"/>
</dbReference>
<evidence type="ECO:0000313" key="6">
    <source>
        <dbReference type="Proteomes" id="UP000267003"/>
    </source>
</evidence>
<dbReference type="PANTHER" id="PTHR48081">
    <property type="entry name" value="AB HYDROLASE SUPERFAMILY PROTEIN C4A8.06C"/>
    <property type="match status" value="1"/>
</dbReference>
<comment type="caution">
    <text evidence="5">The sequence shown here is derived from an EMBL/GenBank/DDBJ whole genome shotgun (WGS) entry which is preliminary data.</text>
</comment>
<dbReference type="InterPro" id="IPR033140">
    <property type="entry name" value="Lipase_GDXG_put_SER_AS"/>
</dbReference>
<keyword evidence="2 5" id="KW-0378">Hydrolase</keyword>
<evidence type="ECO:0000256" key="1">
    <source>
        <dbReference type="ARBA" id="ARBA00010515"/>
    </source>
</evidence>